<proteinExistence type="predicted"/>
<keyword evidence="4" id="KW-1185">Reference proteome</keyword>
<evidence type="ECO:0000256" key="2">
    <source>
        <dbReference type="SAM" id="Phobius"/>
    </source>
</evidence>
<feature type="compositionally biased region" description="Basic and acidic residues" evidence="1">
    <location>
        <begin position="291"/>
        <end position="304"/>
    </location>
</feature>
<feature type="transmembrane region" description="Helical" evidence="2">
    <location>
        <begin position="6"/>
        <end position="26"/>
    </location>
</feature>
<name>A0A9P0FG59_BRAAE</name>
<feature type="compositionally biased region" description="Polar residues" evidence="1">
    <location>
        <begin position="318"/>
        <end position="329"/>
    </location>
</feature>
<feature type="compositionally biased region" description="Polar residues" evidence="1">
    <location>
        <begin position="274"/>
        <end position="290"/>
    </location>
</feature>
<gene>
    <name evidence="3" type="ORF">MELIAE_LOCUS5287</name>
</gene>
<feature type="region of interest" description="Disordered" evidence="1">
    <location>
        <begin position="267"/>
        <end position="304"/>
    </location>
</feature>
<keyword evidence="2" id="KW-1133">Transmembrane helix</keyword>
<feature type="region of interest" description="Disordered" evidence="1">
    <location>
        <begin position="318"/>
        <end position="337"/>
    </location>
</feature>
<protein>
    <submittedName>
        <fullName evidence="3">Uncharacterized protein</fullName>
    </submittedName>
</protein>
<dbReference type="AlphaFoldDB" id="A0A9P0FG59"/>
<dbReference type="EMBL" id="OV121134">
    <property type="protein sequence ID" value="CAH0553231.1"/>
    <property type="molecule type" value="Genomic_DNA"/>
</dbReference>
<sequence>MNMVDAYFISIFLIILILLTFGETILGNRTMDALEELPINFADNGSHVGAACVKSCNDSLLHVYCNTKIGMCQCDKNYPVKLNPYVGCSKPKRLGDQCYYIEACQYTDQYSSCIQVHHNAVCQCRKGYHSVSLQKPALKMFCSKDIVIITTDFSTFIGVIAGIAVLTGLICFTLHLFNQTLYENHHHRFGDTNLIPTTLFANNSDRLPMPMTEQSMTSRTSSRKSFTYQFQKAGSSQNSHISSPRTAAVLLLSYHVPSNEVICKTDKKMGSRRPSYSSVHSTVSINSYSSRRLERDREQKEEKEMQRRLSKIKSDNVNTTNFNLNSPDNTLEESEYEVSLHLAKEESMTLREDIPSTSNQSF</sequence>
<evidence type="ECO:0000313" key="4">
    <source>
        <dbReference type="Proteomes" id="UP001154078"/>
    </source>
</evidence>
<organism evidence="3 4">
    <name type="scientific">Brassicogethes aeneus</name>
    <name type="common">Rape pollen beetle</name>
    <name type="synonym">Meligethes aeneus</name>
    <dbReference type="NCBI Taxonomy" id="1431903"/>
    <lineage>
        <taxon>Eukaryota</taxon>
        <taxon>Metazoa</taxon>
        <taxon>Ecdysozoa</taxon>
        <taxon>Arthropoda</taxon>
        <taxon>Hexapoda</taxon>
        <taxon>Insecta</taxon>
        <taxon>Pterygota</taxon>
        <taxon>Neoptera</taxon>
        <taxon>Endopterygota</taxon>
        <taxon>Coleoptera</taxon>
        <taxon>Polyphaga</taxon>
        <taxon>Cucujiformia</taxon>
        <taxon>Nitidulidae</taxon>
        <taxon>Meligethinae</taxon>
        <taxon>Brassicogethes</taxon>
    </lineage>
</organism>
<evidence type="ECO:0000313" key="3">
    <source>
        <dbReference type="EMBL" id="CAH0553231.1"/>
    </source>
</evidence>
<reference evidence="3" key="1">
    <citation type="submission" date="2021-12" db="EMBL/GenBank/DDBJ databases">
        <authorList>
            <person name="King R."/>
        </authorList>
    </citation>
    <scope>NUCLEOTIDE SEQUENCE</scope>
</reference>
<accession>A0A9P0FG59</accession>
<dbReference type="OrthoDB" id="6345081at2759"/>
<evidence type="ECO:0000256" key="1">
    <source>
        <dbReference type="SAM" id="MobiDB-lite"/>
    </source>
</evidence>
<keyword evidence="2" id="KW-0812">Transmembrane</keyword>
<keyword evidence="2" id="KW-0472">Membrane</keyword>
<dbReference type="Proteomes" id="UP001154078">
    <property type="component" value="Chromosome 3"/>
</dbReference>
<feature type="transmembrane region" description="Helical" evidence="2">
    <location>
        <begin position="153"/>
        <end position="177"/>
    </location>
</feature>